<dbReference type="PRINTS" id="PR01590">
    <property type="entry name" value="HTHFIS"/>
</dbReference>
<dbReference type="CDD" id="cd00009">
    <property type="entry name" value="AAA"/>
    <property type="match status" value="1"/>
</dbReference>
<feature type="domain" description="Sigma-54 factor interaction" evidence="7">
    <location>
        <begin position="354"/>
        <end position="566"/>
    </location>
</feature>
<evidence type="ECO:0000256" key="6">
    <source>
        <dbReference type="SAM" id="MobiDB-lite"/>
    </source>
</evidence>
<protein>
    <submittedName>
        <fullName evidence="8">Acetoin catabolism regulatory protein</fullName>
    </submittedName>
</protein>
<evidence type="ECO:0000256" key="5">
    <source>
        <dbReference type="ARBA" id="ARBA00023163"/>
    </source>
</evidence>
<dbReference type="PROSITE" id="PS00675">
    <property type="entry name" value="SIGMA54_INTERACT_1"/>
    <property type="match status" value="1"/>
</dbReference>
<evidence type="ECO:0000313" key="8">
    <source>
        <dbReference type="EMBL" id="BCO26437.1"/>
    </source>
</evidence>
<dbReference type="InterPro" id="IPR025943">
    <property type="entry name" value="Sigma_54_int_dom_ATP-bd_2"/>
</dbReference>
<dbReference type="InterPro" id="IPR002197">
    <property type="entry name" value="HTH_Fis"/>
</dbReference>
<keyword evidence="3" id="KW-0805">Transcription regulation</keyword>
<sequence>MRTPPTALALRQARQRLLEHGDCPSEGIDVHVARSWRRSLAAGLLPGGRLMDTEHANAAELKRLMASQHELLVHSRPVMDVLFAQVQGSQSMVILADARGTLMHTLGQADFLQRAQQVALSCGASWHEQHRGTNAIGTALAEGCEINIHGGEHFLERNEFLTCTAAPIMSATGKLLGVLDISGDHRAGHPHTHGLVSMAARLIENRLITATAAPYIRLHLHTQREGIGTVAEGIVLLSGDGWVVGGNRAGMDWMRLAPADIGSAQINTLLDVPLNTLLAQHYHRPTEPVRVQRLNGETLFVLIQPQQGTLSGRTPVLANPQPQANPTPPPTPAGDALAQLDTGDVRWRSAADKARRVAGKPIPLLIQGESGVGKELFARAVHDSGPRRAKPFVAINCAAVPENLIEAELFGYAPGAFTGARRDGSPGRVREAQGGTLFLDEIGDMPLAMQARLLRVLQERQVSPLGGGPSVAVDFALICATHCKLREAAEQGRFRSDLYYRINGLTVQLPPLRERTDFAVLTKRLINDLNPARQVGMAPELLERLRQHPWPGNLRQYANVLRTASAMLDTDETCIDWVHLPDDVQDDLSAQAHTNQAQDAIKSETIQAASSALNLQELAHDAMRQAIHSSRGNMSQAARQLGISRQTLYRKLNT</sequence>
<dbReference type="PROSITE" id="PS00676">
    <property type="entry name" value="SIGMA54_INTERACT_2"/>
    <property type="match status" value="1"/>
</dbReference>
<keyword evidence="4" id="KW-0238">DNA-binding</keyword>
<dbReference type="InterPro" id="IPR002078">
    <property type="entry name" value="Sigma_54_int"/>
</dbReference>
<dbReference type="SMART" id="SM00382">
    <property type="entry name" value="AAA"/>
    <property type="match status" value="1"/>
</dbReference>
<evidence type="ECO:0000313" key="9">
    <source>
        <dbReference type="Proteomes" id="UP000824366"/>
    </source>
</evidence>
<dbReference type="InterPro" id="IPR029016">
    <property type="entry name" value="GAF-like_dom_sf"/>
</dbReference>
<dbReference type="Pfam" id="PF02954">
    <property type="entry name" value="HTH_8"/>
    <property type="match status" value="1"/>
</dbReference>
<keyword evidence="9" id="KW-1185">Reference proteome</keyword>
<keyword evidence="5" id="KW-0804">Transcription</keyword>
<dbReference type="PANTHER" id="PTHR32071:SF77">
    <property type="entry name" value="TRANSCRIPTIONAL REGULATORY PROTEIN"/>
    <property type="match status" value="1"/>
</dbReference>
<evidence type="ECO:0000256" key="4">
    <source>
        <dbReference type="ARBA" id="ARBA00023125"/>
    </source>
</evidence>
<organism evidence="8 9">
    <name type="scientific">Rhodoferax lithotrophicus</name>
    <dbReference type="NCBI Taxonomy" id="2798804"/>
    <lineage>
        <taxon>Bacteria</taxon>
        <taxon>Pseudomonadati</taxon>
        <taxon>Pseudomonadota</taxon>
        <taxon>Betaproteobacteria</taxon>
        <taxon>Burkholderiales</taxon>
        <taxon>Comamonadaceae</taxon>
        <taxon>Rhodoferax</taxon>
    </lineage>
</organism>
<dbReference type="Gene3D" id="1.10.8.60">
    <property type="match status" value="1"/>
</dbReference>
<name>A0ABN6D360_9BURK</name>
<dbReference type="Pfam" id="PF25601">
    <property type="entry name" value="AAA_lid_14"/>
    <property type="match status" value="1"/>
</dbReference>
<dbReference type="Proteomes" id="UP000824366">
    <property type="component" value="Chromosome"/>
</dbReference>
<dbReference type="SUPFAM" id="SSF46689">
    <property type="entry name" value="Homeodomain-like"/>
    <property type="match status" value="1"/>
</dbReference>
<dbReference type="SUPFAM" id="SSF52540">
    <property type="entry name" value="P-loop containing nucleoside triphosphate hydrolases"/>
    <property type="match status" value="1"/>
</dbReference>
<dbReference type="PANTHER" id="PTHR32071">
    <property type="entry name" value="TRANSCRIPTIONAL REGULATORY PROTEIN"/>
    <property type="match status" value="1"/>
</dbReference>
<dbReference type="InterPro" id="IPR003018">
    <property type="entry name" value="GAF"/>
</dbReference>
<dbReference type="EMBL" id="AP024238">
    <property type="protein sequence ID" value="BCO26437.1"/>
    <property type="molecule type" value="Genomic_DNA"/>
</dbReference>
<dbReference type="PROSITE" id="PS50045">
    <property type="entry name" value="SIGMA54_INTERACT_4"/>
    <property type="match status" value="1"/>
</dbReference>
<evidence type="ECO:0000259" key="7">
    <source>
        <dbReference type="PROSITE" id="PS50045"/>
    </source>
</evidence>
<dbReference type="Gene3D" id="3.30.450.40">
    <property type="match status" value="1"/>
</dbReference>
<keyword evidence="1" id="KW-0547">Nucleotide-binding</keyword>
<evidence type="ECO:0000256" key="1">
    <source>
        <dbReference type="ARBA" id="ARBA00022741"/>
    </source>
</evidence>
<dbReference type="InterPro" id="IPR027417">
    <property type="entry name" value="P-loop_NTPase"/>
</dbReference>
<dbReference type="Pfam" id="PF00158">
    <property type="entry name" value="Sigma54_activat"/>
    <property type="match status" value="1"/>
</dbReference>
<evidence type="ECO:0000256" key="2">
    <source>
        <dbReference type="ARBA" id="ARBA00022840"/>
    </source>
</evidence>
<evidence type="ECO:0000256" key="3">
    <source>
        <dbReference type="ARBA" id="ARBA00023015"/>
    </source>
</evidence>
<feature type="compositionally biased region" description="Pro residues" evidence="6">
    <location>
        <begin position="323"/>
        <end position="332"/>
    </location>
</feature>
<dbReference type="Pfam" id="PF01590">
    <property type="entry name" value="GAF"/>
    <property type="match status" value="1"/>
</dbReference>
<dbReference type="InterPro" id="IPR009057">
    <property type="entry name" value="Homeodomain-like_sf"/>
</dbReference>
<keyword evidence="2" id="KW-0067">ATP-binding</keyword>
<dbReference type="Gene3D" id="3.40.50.300">
    <property type="entry name" value="P-loop containing nucleotide triphosphate hydrolases"/>
    <property type="match status" value="1"/>
</dbReference>
<dbReference type="InterPro" id="IPR025662">
    <property type="entry name" value="Sigma_54_int_dom_ATP-bd_1"/>
</dbReference>
<proteinExistence type="predicted"/>
<dbReference type="Gene3D" id="1.10.10.60">
    <property type="entry name" value="Homeodomain-like"/>
    <property type="match status" value="1"/>
</dbReference>
<gene>
    <name evidence="8" type="ORF">MIZ03_1319</name>
</gene>
<feature type="region of interest" description="Disordered" evidence="6">
    <location>
        <begin position="311"/>
        <end position="335"/>
    </location>
</feature>
<dbReference type="InterPro" id="IPR003593">
    <property type="entry name" value="AAA+_ATPase"/>
</dbReference>
<reference evidence="8 9" key="1">
    <citation type="journal article" date="2021" name="Microbiol. Spectr.">
        <title>A Single Bacterium Capable of Oxidation and Reduction of Iron at Circumneutral pH.</title>
        <authorList>
            <person name="Kato S."/>
            <person name="Ohkuma M."/>
        </authorList>
    </citation>
    <scope>NUCLEOTIDE SEQUENCE [LARGE SCALE GENOMIC DNA]</scope>
    <source>
        <strain evidence="8 9">MIZ03</strain>
    </source>
</reference>
<dbReference type="RefSeq" id="WP_223909888.1">
    <property type="nucleotide sequence ID" value="NZ_AP024238.1"/>
</dbReference>
<dbReference type="InterPro" id="IPR058031">
    <property type="entry name" value="AAA_lid_NorR"/>
</dbReference>
<accession>A0ABN6D360</accession>